<dbReference type="Proteomes" id="UP000247555">
    <property type="component" value="Unassembled WGS sequence"/>
</dbReference>
<evidence type="ECO:0000256" key="8">
    <source>
        <dbReference type="ARBA" id="ARBA00023315"/>
    </source>
</evidence>
<dbReference type="Pfam" id="PF20154">
    <property type="entry name" value="LNT_N"/>
    <property type="match status" value="1"/>
</dbReference>
<organism evidence="11 12">
    <name type="scientific">Rivihabitans pingtungensis</name>
    <dbReference type="NCBI Taxonomy" id="1054498"/>
    <lineage>
        <taxon>Bacteria</taxon>
        <taxon>Pseudomonadati</taxon>
        <taxon>Pseudomonadota</taxon>
        <taxon>Betaproteobacteria</taxon>
        <taxon>Neisseriales</taxon>
        <taxon>Aquaspirillaceae</taxon>
        <taxon>Rivihabitans</taxon>
    </lineage>
</organism>
<dbReference type="Gene3D" id="3.60.110.10">
    <property type="entry name" value="Carbon-nitrogen hydrolase"/>
    <property type="match status" value="1"/>
</dbReference>
<dbReference type="InterPro" id="IPR003010">
    <property type="entry name" value="C-N_Hydrolase"/>
</dbReference>
<proteinExistence type="inferred from homology"/>
<dbReference type="EC" id="2.3.1.269" evidence="9"/>
<evidence type="ECO:0000256" key="1">
    <source>
        <dbReference type="ARBA" id="ARBA00004651"/>
    </source>
</evidence>
<keyword evidence="12" id="KW-1185">Reference proteome</keyword>
<keyword evidence="4 9" id="KW-0808">Transferase</keyword>
<feature type="transmembrane region" description="Helical" evidence="9">
    <location>
        <begin position="54"/>
        <end position="74"/>
    </location>
</feature>
<dbReference type="SUPFAM" id="SSF56317">
    <property type="entry name" value="Carbon-nitrogen hydrolase"/>
    <property type="match status" value="1"/>
</dbReference>
<dbReference type="HAMAP" id="MF_01148">
    <property type="entry name" value="Lnt"/>
    <property type="match status" value="1"/>
</dbReference>
<evidence type="ECO:0000256" key="9">
    <source>
        <dbReference type="HAMAP-Rule" id="MF_01148"/>
    </source>
</evidence>
<feature type="transmembrane region" description="Helical" evidence="9">
    <location>
        <begin position="86"/>
        <end position="110"/>
    </location>
</feature>
<dbReference type="RefSeq" id="WP_110390175.1">
    <property type="nucleotide sequence ID" value="NZ_QJKI01000005.1"/>
</dbReference>
<keyword evidence="8 9" id="KW-0012">Acyltransferase</keyword>
<dbReference type="Pfam" id="PF00795">
    <property type="entry name" value="CN_hydrolase"/>
    <property type="match status" value="1"/>
</dbReference>
<dbReference type="PANTHER" id="PTHR38686:SF1">
    <property type="entry name" value="APOLIPOPROTEIN N-ACYLTRANSFERASE"/>
    <property type="match status" value="1"/>
</dbReference>
<evidence type="ECO:0000259" key="10">
    <source>
        <dbReference type="PROSITE" id="PS50263"/>
    </source>
</evidence>
<dbReference type="GO" id="GO:0042158">
    <property type="term" value="P:lipoprotein biosynthetic process"/>
    <property type="evidence" value="ECO:0007669"/>
    <property type="project" value="UniProtKB-UniRule"/>
</dbReference>
<feature type="transmembrane region" description="Helical" evidence="9">
    <location>
        <begin position="31"/>
        <end position="47"/>
    </location>
</feature>
<feature type="domain" description="CN hydrolase" evidence="10">
    <location>
        <begin position="223"/>
        <end position="461"/>
    </location>
</feature>
<dbReference type="PANTHER" id="PTHR38686">
    <property type="entry name" value="APOLIPOPROTEIN N-ACYLTRANSFERASE"/>
    <property type="match status" value="1"/>
</dbReference>
<comment type="pathway">
    <text evidence="9">Protein modification; lipoprotein biosynthesis (N-acyl transfer).</text>
</comment>
<dbReference type="EMBL" id="QJKI01000005">
    <property type="protein sequence ID" value="PXX79876.1"/>
    <property type="molecule type" value="Genomic_DNA"/>
</dbReference>
<comment type="function">
    <text evidence="9">Catalyzes the phospholipid dependent N-acylation of the N-terminal cysteine of apolipoprotein, the last step in lipoprotein maturation.</text>
</comment>
<evidence type="ECO:0000256" key="2">
    <source>
        <dbReference type="ARBA" id="ARBA00010065"/>
    </source>
</evidence>
<evidence type="ECO:0000256" key="4">
    <source>
        <dbReference type="ARBA" id="ARBA00022679"/>
    </source>
</evidence>
<dbReference type="GO" id="GO:0005886">
    <property type="term" value="C:plasma membrane"/>
    <property type="evidence" value="ECO:0007669"/>
    <property type="project" value="UniProtKB-SubCell"/>
</dbReference>
<feature type="transmembrane region" description="Helical" evidence="9">
    <location>
        <begin position="155"/>
        <end position="177"/>
    </location>
</feature>
<protein>
    <recommendedName>
        <fullName evidence="9">Apolipoprotein N-acyltransferase</fullName>
        <shortName evidence="9">ALP N-acyltransferase</shortName>
        <ecNumber evidence="9">2.3.1.269</ecNumber>
    </recommendedName>
</protein>
<comment type="caution">
    <text evidence="11">The sequence shown here is derived from an EMBL/GenBank/DDBJ whole genome shotgun (WGS) entry which is preliminary data.</text>
</comment>
<dbReference type="GO" id="GO:0016410">
    <property type="term" value="F:N-acyltransferase activity"/>
    <property type="evidence" value="ECO:0007669"/>
    <property type="project" value="UniProtKB-UniRule"/>
</dbReference>
<name>A0A318KW23_9NEIS</name>
<comment type="subcellular location">
    <subcellularLocation>
        <location evidence="1 9">Cell membrane</location>
        <topology evidence="1 9">Multi-pass membrane protein</topology>
    </subcellularLocation>
</comment>
<keyword evidence="6 9" id="KW-1133">Transmembrane helix</keyword>
<comment type="similarity">
    <text evidence="2 9">Belongs to the CN hydrolase family. Apolipoprotein N-acyltransferase subfamily.</text>
</comment>
<keyword evidence="11" id="KW-0449">Lipoprotein</keyword>
<comment type="catalytic activity">
    <reaction evidence="9">
        <text>N-terminal S-1,2-diacyl-sn-glyceryl-L-cysteinyl-[lipoprotein] + a glycerophospholipid = N-acyl-S-1,2-diacyl-sn-glyceryl-L-cysteinyl-[lipoprotein] + a 2-acyl-sn-glycero-3-phospholipid + H(+)</text>
        <dbReference type="Rhea" id="RHEA:48228"/>
        <dbReference type="Rhea" id="RHEA-COMP:14681"/>
        <dbReference type="Rhea" id="RHEA-COMP:14684"/>
        <dbReference type="ChEBI" id="CHEBI:15378"/>
        <dbReference type="ChEBI" id="CHEBI:136912"/>
        <dbReference type="ChEBI" id="CHEBI:140656"/>
        <dbReference type="ChEBI" id="CHEBI:140657"/>
        <dbReference type="ChEBI" id="CHEBI:140660"/>
        <dbReference type="EC" id="2.3.1.269"/>
    </reaction>
</comment>
<dbReference type="CDD" id="cd07571">
    <property type="entry name" value="ALP_N-acyl_transferase"/>
    <property type="match status" value="1"/>
</dbReference>
<keyword evidence="3 9" id="KW-1003">Cell membrane</keyword>
<accession>A0A318KW23</accession>
<dbReference type="InterPro" id="IPR036526">
    <property type="entry name" value="C-N_Hydrolase_sf"/>
</dbReference>
<reference evidence="11 12" key="1">
    <citation type="submission" date="2018-05" db="EMBL/GenBank/DDBJ databases">
        <title>Genomic Encyclopedia of Type Strains, Phase IV (KMG-IV): sequencing the most valuable type-strain genomes for metagenomic binning, comparative biology and taxonomic classification.</title>
        <authorList>
            <person name="Goeker M."/>
        </authorList>
    </citation>
    <scope>NUCLEOTIDE SEQUENCE [LARGE SCALE GENOMIC DNA]</scope>
    <source>
        <strain evidence="11 12">DSM 29661</strain>
    </source>
</reference>
<keyword evidence="5 9" id="KW-0812">Transmembrane</keyword>
<dbReference type="InterPro" id="IPR004563">
    <property type="entry name" value="Apolipo_AcylTrfase"/>
</dbReference>
<dbReference type="AlphaFoldDB" id="A0A318KW23"/>
<feature type="transmembrane region" description="Helical" evidence="9">
    <location>
        <begin position="122"/>
        <end position="143"/>
    </location>
</feature>
<dbReference type="NCBIfam" id="TIGR00546">
    <property type="entry name" value="lnt"/>
    <property type="match status" value="1"/>
</dbReference>
<feature type="transmembrane region" description="Helical" evidence="9">
    <location>
        <begin position="189"/>
        <end position="206"/>
    </location>
</feature>
<evidence type="ECO:0000313" key="11">
    <source>
        <dbReference type="EMBL" id="PXX79876.1"/>
    </source>
</evidence>
<evidence type="ECO:0000256" key="6">
    <source>
        <dbReference type="ARBA" id="ARBA00022989"/>
    </source>
</evidence>
<dbReference type="PROSITE" id="PS50263">
    <property type="entry name" value="CN_HYDROLASE"/>
    <property type="match status" value="1"/>
</dbReference>
<evidence type="ECO:0000256" key="3">
    <source>
        <dbReference type="ARBA" id="ARBA00022475"/>
    </source>
</evidence>
<evidence type="ECO:0000313" key="12">
    <source>
        <dbReference type="Proteomes" id="UP000247555"/>
    </source>
</evidence>
<keyword evidence="7 9" id="KW-0472">Membrane</keyword>
<dbReference type="OrthoDB" id="9804277at2"/>
<sequence length="516" mass="56302">MKLPDSRASHWLLTVASGALSVLCFAPFRQFWLMPLLLALLFSLALAQPRARQAAGLGALWGLSAYTANFYWIYISLHDVGGMPAWLALPMTLLLPAYLCLYPALALGLAHRLGAERAWWTLPALWILSEWLRATVMTGFPWGNIGYSQIPEGPLAGWAPVGGVYLVAAWVALSAAALAHSARHGLRRAAPALALGVLVWLAGMGLKTVSWTEDAGELDVALLQGNIAQEMKWRPETFAHTLQTYQQLLDQYPARVVILPETAIPLFADQVPPGVLAWLADSARAQGSELVTGMPYLHPQNPDRYYNAALALTSPQPVYGKDHLVPFGEFVPLPWLTGWVYRYLNMPLAGFSSGGAVQAPMQLAGHRLAFNICYEDSFGDELRAGARQAEALVNLSNLAWFGHSTAADQHLQLSQTRALETGRPMLRATNTGATAVVRADGSVQARLADFTTGGLRARVETRRGNTPYLRGGDLPTLLASLMVLLAAFWTRRHCQTHLDSDKNLHDFRHSGHKGAP</sequence>
<evidence type="ECO:0000256" key="5">
    <source>
        <dbReference type="ARBA" id="ARBA00022692"/>
    </source>
</evidence>
<gene>
    <name evidence="9" type="primary">lnt</name>
    <name evidence="11" type="ORF">DFR34_10575</name>
</gene>
<dbReference type="UniPathway" id="UPA00666"/>
<evidence type="ECO:0000256" key="7">
    <source>
        <dbReference type="ARBA" id="ARBA00023136"/>
    </source>
</evidence>
<dbReference type="InterPro" id="IPR045378">
    <property type="entry name" value="LNT_N"/>
</dbReference>